<dbReference type="NCBIfam" id="TIGR00152">
    <property type="entry name" value="dephospho-CoA kinase"/>
    <property type="match status" value="1"/>
</dbReference>
<evidence type="ECO:0000256" key="4">
    <source>
        <dbReference type="NCBIfam" id="TIGR00152"/>
    </source>
</evidence>
<dbReference type="InterPro" id="IPR027417">
    <property type="entry name" value="P-loop_NTPase"/>
</dbReference>
<evidence type="ECO:0000256" key="1">
    <source>
        <dbReference type="ARBA" id="ARBA00022741"/>
    </source>
</evidence>
<gene>
    <name evidence="3 5" type="primary">coaE</name>
    <name evidence="5" type="ORF">QWT69_05745</name>
</gene>
<dbReference type="HAMAP" id="MF_00376">
    <property type="entry name" value="Dephospho_CoA_kinase"/>
    <property type="match status" value="1"/>
</dbReference>
<keyword evidence="3" id="KW-0963">Cytoplasm</keyword>
<proteinExistence type="inferred from homology"/>
<feature type="binding site" evidence="3">
    <location>
        <begin position="10"/>
        <end position="15"/>
    </location>
    <ligand>
        <name>ATP</name>
        <dbReference type="ChEBI" id="CHEBI:30616"/>
    </ligand>
</feature>
<keyword evidence="3" id="KW-0173">Coenzyme A biosynthesis</keyword>
<keyword evidence="3 5" id="KW-0808">Transferase</keyword>
<keyword evidence="1 3" id="KW-0547">Nucleotide-binding</keyword>
<dbReference type="GO" id="GO:0004140">
    <property type="term" value="F:dephospho-CoA kinase activity"/>
    <property type="evidence" value="ECO:0007669"/>
    <property type="project" value="UniProtKB-EC"/>
</dbReference>
<comment type="function">
    <text evidence="3">Catalyzes the phosphorylation of the 3'-hydroxyl group of dephosphocoenzyme A to form coenzyme A.</text>
</comment>
<reference evidence="5 6" key="1">
    <citation type="submission" date="2023-06" db="EMBL/GenBank/DDBJ databases">
        <title>Sporosarcina sp. nov., isolated from Korean tranditional fermented seafood 'Jeotgal'.</title>
        <authorList>
            <person name="Yang A.I."/>
            <person name="Shin N.-R."/>
        </authorList>
    </citation>
    <scope>NUCLEOTIDE SEQUENCE [LARGE SCALE GENOMIC DNA]</scope>
    <source>
        <strain evidence="5 6">T2O-4</strain>
    </source>
</reference>
<keyword evidence="2 3" id="KW-0067">ATP-binding</keyword>
<evidence type="ECO:0000256" key="3">
    <source>
        <dbReference type="HAMAP-Rule" id="MF_00376"/>
    </source>
</evidence>
<dbReference type="EMBL" id="CP129118">
    <property type="protein sequence ID" value="WOV88614.1"/>
    <property type="molecule type" value="Genomic_DNA"/>
</dbReference>
<keyword evidence="6" id="KW-1185">Reference proteome</keyword>
<dbReference type="SUPFAM" id="SSF52540">
    <property type="entry name" value="P-loop containing nucleoside triphosphate hydrolases"/>
    <property type="match status" value="1"/>
</dbReference>
<dbReference type="PANTHER" id="PTHR10695:SF46">
    <property type="entry name" value="BIFUNCTIONAL COENZYME A SYNTHASE-RELATED"/>
    <property type="match status" value="1"/>
</dbReference>
<accession>A0ABZ0L7S9</accession>
<evidence type="ECO:0000256" key="2">
    <source>
        <dbReference type="ARBA" id="ARBA00022840"/>
    </source>
</evidence>
<dbReference type="PANTHER" id="PTHR10695">
    <property type="entry name" value="DEPHOSPHO-COA KINASE-RELATED"/>
    <property type="match status" value="1"/>
</dbReference>
<comment type="subcellular location">
    <subcellularLocation>
        <location evidence="3">Cytoplasm</location>
    </subcellularLocation>
</comment>
<dbReference type="Gene3D" id="3.40.50.300">
    <property type="entry name" value="P-loop containing nucleotide triphosphate hydrolases"/>
    <property type="match status" value="1"/>
</dbReference>
<name>A0ABZ0L7S9_9BACL</name>
<protein>
    <recommendedName>
        <fullName evidence="3 4">Dephospho-CoA kinase</fullName>
        <ecNumber evidence="3 4">2.7.1.24</ecNumber>
    </recommendedName>
    <alternativeName>
        <fullName evidence="3">Dephosphocoenzyme A kinase</fullName>
    </alternativeName>
</protein>
<dbReference type="PROSITE" id="PS51219">
    <property type="entry name" value="DPCK"/>
    <property type="match status" value="1"/>
</dbReference>
<evidence type="ECO:0000313" key="5">
    <source>
        <dbReference type="EMBL" id="WOV88614.1"/>
    </source>
</evidence>
<evidence type="ECO:0000313" key="6">
    <source>
        <dbReference type="Proteomes" id="UP001303902"/>
    </source>
</evidence>
<dbReference type="EC" id="2.7.1.24" evidence="3 4"/>
<dbReference type="Pfam" id="PF01121">
    <property type="entry name" value="CoaE"/>
    <property type="match status" value="1"/>
</dbReference>
<keyword evidence="3 5" id="KW-0418">Kinase</keyword>
<organism evidence="5 6">
    <name type="scientific">Sporosarcina oncorhynchi</name>
    <dbReference type="NCBI Taxonomy" id="3056444"/>
    <lineage>
        <taxon>Bacteria</taxon>
        <taxon>Bacillati</taxon>
        <taxon>Bacillota</taxon>
        <taxon>Bacilli</taxon>
        <taxon>Bacillales</taxon>
        <taxon>Caryophanaceae</taxon>
        <taxon>Sporosarcina</taxon>
    </lineage>
</organism>
<dbReference type="RefSeq" id="WP_317969852.1">
    <property type="nucleotide sequence ID" value="NZ_CP129118.1"/>
</dbReference>
<comment type="similarity">
    <text evidence="3">Belongs to the CoaE family.</text>
</comment>
<comment type="pathway">
    <text evidence="3">Cofactor biosynthesis; coenzyme A biosynthesis; CoA from (R)-pantothenate: step 5/5.</text>
</comment>
<comment type="catalytic activity">
    <reaction evidence="3">
        <text>3'-dephospho-CoA + ATP = ADP + CoA + H(+)</text>
        <dbReference type="Rhea" id="RHEA:18245"/>
        <dbReference type="ChEBI" id="CHEBI:15378"/>
        <dbReference type="ChEBI" id="CHEBI:30616"/>
        <dbReference type="ChEBI" id="CHEBI:57287"/>
        <dbReference type="ChEBI" id="CHEBI:57328"/>
        <dbReference type="ChEBI" id="CHEBI:456216"/>
        <dbReference type="EC" id="2.7.1.24"/>
    </reaction>
</comment>
<dbReference type="Proteomes" id="UP001303902">
    <property type="component" value="Chromosome"/>
</dbReference>
<dbReference type="InterPro" id="IPR001977">
    <property type="entry name" value="Depp_CoAkinase"/>
</dbReference>
<sequence length="198" mass="22064">MIIGLTGSIATGKSTVSKMFKERGYPIVDADEISRLVVEPGSAVLAHIAASFGADMLRTDGTLNREKLGAHIFTNEAERETLNGIIHPAVRAEMVRQKEYWIEKGAKTVIMDIPLLFESRLQSYVDRIVVVSAKPEIQLSRLMERNSLTEKEARARITSQLPVSEKEKDADAIIHNNGTLKDTEKQLDAILLDWHAEL</sequence>
<dbReference type="CDD" id="cd02022">
    <property type="entry name" value="DPCK"/>
    <property type="match status" value="1"/>
</dbReference>